<comment type="subunit">
    <text evidence="9">Component of the nuclear pore complex (NPC).</text>
</comment>
<sequence length="862" mass="95895">AETTCLLSLLDARDEWIASENSSPGTRKEEGRGSVTRLSVAYRRALCECLMHLQRNDSVHGDNDGGDNENEQRDNYESLALIYAMMHLNEIFLLPNENSSSSRVDKLDGTPESLTAQTVRYLRLHHSSFDIHSPSVQRLLDMDQPEYFTIDHNGGDKDGDNTAFDMRHDPLLAGPFPQPFYNLIWHLVQMGQLVSAWAVLTRHSSCRRANEEASLQNKQLSKEAEGWSALHAILLSAPLPGGRGEEDDSGLVDFMSEEQEDEEDDVDNLDTNAHERLMEGISRSAYLLWEARPRDSKREREERYHRRLKRCGLDVPREEVEVLPESYSEPIAMHAFQHWQRTVKSLLTPRVGGDHVLGALLSRFPQLQQILSLLVGSATTPALGAAANPSWSEVLISELLYQRPNIPPADIAVRARVAMRNRGGESNEVWEQMILKVMEGNAANVVYSMFEFGGGSGAALPATLTSLLCNLLIDAGCITLPTIQTELLLSAAESILSSFSIQGQADVGVRTTVRLLLPHSPPQRISGDVCYEPRISATISEAISHRFPGTDAEAHNLLNLTEEMIQRGSVRIADACESLAFSRASHHASVGNWERHVYWLLRGMEVMSDWLPEEYRRTLGFACRRHFDSLCEKSADELLSFLVATRCLLDEKGGEKVTEEAACSFRKASTVLEAVLKDNSMASVLKGHVEVNLLYHIVNIAVQQAKNDSTRTALHVIDCLDERSMTEGSRGGGAVTTLAHSGMYLRLLQIAVAILDEEEQSTHGQMEFTKCAFSVHGIHILMARMTQVLFWEGLSFPNHELTEVPKLSDRANYLSAMRLILAKGLMRAFATNSGVDSSEETGKIAKKISLEEEVAMMLRPSI</sequence>
<dbReference type="Proteomes" id="UP001516023">
    <property type="component" value="Unassembled WGS sequence"/>
</dbReference>
<keyword evidence="8 9" id="KW-0539">Nucleus</keyword>
<comment type="function">
    <text evidence="9">Functions as a component of the nuclear pore complex (NPC).</text>
</comment>
<dbReference type="GO" id="GO:0051028">
    <property type="term" value="P:mRNA transport"/>
    <property type="evidence" value="ECO:0007669"/>
    <property type="project" value="UniProtKB-KW"/>
</dbReference>
<evidence type="ECO:0000256" key="5">
    <source>
        <dbReference type="ARBA" id="ARBA00022927"/>
    </source>
</evidence>
<dbReference type="Pfam" id="PF07575">
    <property type="entry name" value="Nucleopor_Nup85"/>
    <property type="match status" value="1"/>
</dbReference>
<evidence type="ECO:0000256" key="1">
    <source>
        <dbReference type="ARBA" id="ARBA00004567"/>
    </source>
</evidence>
<accession>A0ABD3QB87</accession>
<keyword evidence="11" id="KW-1185">Reference proteome</keyword>
<keyword evidence="6 9" id="KW-0811">Translocation</keyword>
<dbReference type="EMBL" id="JABMIG020000053">
    <property type="protein sequence ID" value="KAL3797648.1"/>
    <property type="molecule type" value="Genomic_DNA"/>
</dbReference>
<evidence type="ECO:0000256" key="7">
    <source>
        <dbReference type="ARBA" id="ARBA00023132"/>
    </source>
</evidence>
<keyword evidence="7 9" id="KW-0906">Nuclear pore complex</keyword>
<comment type="similarity">
    <text evidence="2 9">Belongs to the nucleoporin Nup85 family.</text>
</comment>
<dbReference type="PANTHER" id="PTHR13373">
    <property type="entry name" value="FROUNT PROTEIN-RELATED"/>
    <property type="match status" value="1"/>
</dbReference>
<protein>
    <recommendedName>
        <fullName evidence="9">Nuclear pore complex protein Nup85</fullName>
    </recommendedName>
</protein>
<comment type="subcellular location">
    <subcellularLocation>
        <location evidence="1 9">Nucleus</location>
        <location evidence="1 9">Nuclear pore complex</location>
    </subcellularLocation>
</comment>
<dbReference type="InterPro" id="IPR011502">
    <property type="entry name" value="Nucleoporin_Nup85"/>
</dbReference>
<keyword evidence="5 9" id="KW-0653">Protein transport</keyword>
<evidence type="ECO:0000256" key="6">
    <source>
        <dbReference type="ARBA" id="ARBA00023010"/>
    </source>
</evidence>
<gene>
    <name evidence="10" type="ORF">HJC23_013480</name>
</gene>
<organism evidence="10 11">
    <name type="scientific">Cyclotella cryptica</name>
    <dbReference type="NCBI Taxonomy" id="29204"/>
    <lineage>
        <taxon>Eukaryota</taxon>
        <taxon>Sar</taxon>
        <taxon>Stramenopiles</taxon>
        <taxon>Ochrophyta</taxon>
        <taxon>Bacillariophyta</taxon>
        <taxon>Coscinodiscophyceae</taxon>
        <taxon>Thalassiosirophycidae</taxon>
        <taxon>Stephanodiscales</taxon>
        <taxon>Stephanodiscaceae</taxon>
        <taxon>Cyclotella</taxon>
    </lineage>
</organism>
<dbReference type="AlphaFoldDB" id="A0ABD3QB87"/>
<evidence type="ECO:0000256" key="9">
    <source>
        <dbReference type="RuleBase" id="RU365073"/>
    </source>
</evidence>
<feature type="non-terminal residue" evidence="10">
    <location>
        <position position="1"/>
    </location>
</feature>
<evidence type="ECO:0000256" key="8">
    <source>
        <dbReference type="ARBA" id="ARBA00023242"/>
    </source>
</evidence>
<name>A0ABD3QB87_9STRA</name>
<evidence type="ECO:0000313" key="11">
    <source>
        <dbReference type="Proteomes" id="UP001516023"/>
    </source>
</evidence>
<dbReference type="PANTHER" id="PTHR13373:SF21">
    <property type="entry name" value="NUCLEAR PORE COMPLEX PROTEIN NUP85"/>
    <property type="match status" value="1"/>
</dbReference>
<keyword evidence="9" id="KW-0472">Membrane</keyword>
<dbReference type="GO" id="GO:0015031">
    <property type="term" value="P:protein transport"/>
    <property type="evidence" value="ECO:0007669"/>
    <property type="project" value="UniProtKB-KW"/>
</dbReference>
<proteinExistence type="inferred from homology"/>
<dbReference type="GO" id="GO:0031965">
    <property type="term" value="C:nuclear membrane"/>
    <property type="evidence" value="ECO:0007669"/>
    <property type="project" value="UniProtKB-UniRule"/>
</dbReference>
<evidence type="ECO:0000313" key="10">
    <source>
        <dbReference type="EMBL" id="KAL3797648.1"/>
    </source>
</evidence>
<keyword evidence="4 9" id="KW-0509">mRNA transport</keyword>
<keyword evidence="3 9" id="KW-0813">Transport</keyword>
<reference evidence="10 11" key="1">
    <citation type="journal article" date="2020" name="G3 (Bethesda)">
        <title>Improved Reference Genome for Cyclotella cryptica CCMP332, a Model for Cell Wall Morphogenesis, Salinity Adaptation, and Lipid Production in Diatoms (Bacillariophyta).</title>
        <authorList>
            <person name="Roberts W.R."/>
            <person name="Downey K.M."/>
            <person name="Ruck E.C."/>
            <person name="Traller J.C."/>
            <person name="Alverson A.J."/>
        </authorList>
    </citation>
    <scope>NUCLEOTIDE SEQUENCE [LARGE SCALE GENOMIC DNA]</scope>
    <source>
        <strain evidence="10 11">CCMP332</strain>
    </source>
</reference>
<evidence type="ECO:0000256" key="4">
    <source>
        <dbReference type="ARBA" id="ARBA00022816"/>
    </source>
</evidence>
<dbReference type="GO" id="GO:0005643">
    <property type="term" value="C:nuclear pore"/>
    <property type="evidence" value="ECO:0007669"/>
    <property type="project" value="UniProtKB-SubCell"/>
</dbReference>
<evidence type="ECO:0000256" key="2">
    <source>
        <dbReference type="ARBA" id="ARBA00005573"/>
    </source>
</evidence>
<evidence type="ECO:0000256" key="3">
    <source>
        <dbReference type="ARBA" id="ARBA00022448"/>
    </source>
</evidence>
<comment type="caution">
    <text evidence="10">The sequence shown here is derived from an EMBL/GenBank/DDBJ whole genome shotgun (WGS) entry which is preliminary data.</text>
</comment>